<reference evidence="1 2" key="1">
    <citation type="journal article" date="2012" name="J. Bacteriol.">
        <title>Genome sequence of the cycloprodigiosin-producing bacterial strain Pseudoalteromonas rubra ATCC 29570(T).</title>
        <authorList>
            <person name="Xie B.B."/>
            <person name="Shu Y.L."/>
            <person name="Qin Q.L."/>
            <person name="Rong J.C."/>
            <person name="Zhang X.Y."/>
            <person name="Chen X.L."/>
            <person name="Zhou B.C."/>
            <person name="Zhang Y.Z."/>
        </authorList>
    </citation>
    <scope>NUCLEOTIDE SEQUENCE [LARGE SCALE GENOMIC DNA]</scope>
    <source>
        <strain evidence="1 2">DSM 6842</strain>
    </source>
</reference>
<gene>
    <name evidence="1" type="ORF">PRUB_b0401</name>
</gene>
<sequence>MCTPVAACTLVRVFRRIIRLSLASSIAPAGSDAHHLYEI</sequence>
<proteinExistence type="predicted"/>
<protein>
    <submittedName>
        <fullName evidence="1">Uncharacterized protein</fullName>
    </submittedName>
</protein>
<dbReference type="EMBL" id="AHCD03000044">
    <property type="protein sequence ID" value="KAF7781245.1"/>
    <property type="molecule type" value="Genomic_DNA"/>
</dbReference>
<dbReference type="AlphaFoldDB" id="A0A8T0BZI8"/>
<evidence type="ECO:0000313" key="1">
    <source>
        <dbReference type="EMBL" id="KAF7781245.1"/>
    </source>
</evidence>
<organism evidence="1 2">
    <name type="scientific">Pseudoalteromonas rubra</name>
    <dbReference type="NCBI Taxonomy" id="43658"/>
    <lineage>
        <taxon>Bacteria</taxon>
        <taxon>Pseudomonadati</taxon>
        <taxon>Pseudomonadota</taxon>
        <taxon>Gammaproteobacteria</taxon>
        <taxon>Alteromonadales</taxon>
        <taxon>Pseudoalteromonadaceae</taxon>
        <taxon>Pseudoalteromonas</taxon>
    </lineage>
</organism>
<evidence type="ECO:0000313" key="2">
    <source>
        <dbReference type="Proteomes" id="UP000016480"/>
    </source>
</evidence>
<accession>A0A8T0BZI8</accession>
<name>A0A8T0BZI8_9GAMM</name>
<dbReference type="Proteomes" id="UP000016480">
    <property type="component" value="Unassembled WGS sequence"/>
</dbReference>
<comment type="caution">
    <text evidence="1">The sequence shown here is derived from an EMBL/GenBank/DDBJ whole genome shotgun (WGS) entry which is preliminary data.</text>
</comment>